<evidence type="ECO:0000313" key="2">
    <source>
        <dbReference type="Proteomes" id="UP000027463"/>
    </source>
</evidence>
<dbReference type="Proteomes" id="UP000027463">
    <property type="component" value="Unassembled WGS sequence"/>
</dbReference>
<accession>A0ABR4TN30</accession>
<reference evidence="1 2" key="1">
    <citation type="submission" date="2013-07" db="EMBL/GenBank/DDBJ databases">
        <title>Thalassospira permensis NBRC 106175 Genome Sequencing.</title>
        <authorList>
            <person name="Lai Q."/>
            <person name="Shao Z."/>
        </authorList>
    </citation>
    <scope>NUCLEOTIDE SEQUENCE [LARGE SCALE GENOMIC DNA]</scope>
    <source>
        <strain evidence="1 2">NBRC 106175</strain>
    </source>
</reference>
<protein>
    <recommendedName>
        <fullName evidence="3">TIGR02444 family protein</fullName>
    </recommendedName>
</protein>
<dbReference type="Pfam" id="PF09523">
    <property type="entry name" value="DUF2390"/>
    <property type="match status" value="1"/>
</dbReference>
<gene>
    <name evidence="1" type="ORF">SMB34_18655</name>
</gene>
<comment type="caution">
    <text evidence="1">The sequence shown here is derived from an EMBL/GenBank/DDBJ whole genome shotgun (WGS) entry which is preliminary data.</text>
</comment>
<evidence type="ECO:0008006" key="3">
    <source>
        <dbReference type="Google" id="ProtNLM"/>
    </source>
</evidence>
<dbReference type="InterPro" id="IPR012659">
    <property type="entry name" value="CHP02444"/>
</dbReference>
<organism evidence="1 2">
    <name type="scientific">Thalassospira permensis NBRC 106175</name>
    <dbReference type="NCBI Taxonomy" id="1353532"/>
    <lineage>
        <taxon>Bacteria</taxon>
        <taxon>Pseudomonadati</taxon>
        <taxon>Pseudomonadota</taxon>
        <taxon>Alphaproteobacteria</taxon>
        <taxon>Rhodospirillales</taxon>
        <taxon>Thalassospiraceae</taxon>
        <taxon>Thalassospira</taxon>
    </lineage>
</organism>
<sequence>MDMNAEEVWAFTVEMYGRDGVAPLCLELQERCDLDVNMLLFMFYLGQKGQAPHSISALENAVRDWREQVIVPLRNTRRFLRNADWSSAQKLRGKVKNDEVAAERIEQELLCKAVETIPAGDPMAPARAYLSPTRFKMSQSECDAALEQLCACMKLSPKAQGGLIA</sequence>
<keyword evidence="2" id="KW-1185">Reference proteome</keyword>
<dbReference type="NCBIfam" id="TIGR02444">
    <property type="entry name" value="TIGR02444 family protein"/>
    <property type="match status" value="1"/>
</dbReference>
<evidence type="ECO:0000313" key="1">
    <source>
        <dbReference type="EMBL" id="KEO56752.1"/>
    </source>
</evidence>
<dbReference type="EMBL" id="AUNC01000020">
    <property type="protein sequence ID" value="KEO56752.1"/>
    <property type="molecule type" value="Genomic_DNA"/>
</dbReference>
<proteinExistence type="predicted"/>
<name>A0ABR4TN30_9PROT</name>